<feature type="region of interest" description="Disordered" evidence="1">
    <location>
        <begin position="1"/>
        <end position="71"/>
    </location>
</feature>
<proteinExistence type="predicted"/>
<sequence>MELGARGKWEMKMQGRDKGKEGAEAELKVRRRWSPRESGMEEKEGGERGKVWKQADRTGYAQKGSRAQAQT</sequence>
<organism evidence="2 3">
    <name type="scientific">Liparis tanakae</name>
    <name type="common">Tanaka's snailfish</name>
    <dbReference type="NCBI Taxonomy" id="230148"/>
    <lineage>
        <taxon>Eukaryota</taxon>
        <taxon>Metazoa</taxon>
        <taxon>Chordata</taxon>
        <taxon>Craniata</taxon>
        <taxon>Vertebrata</taxon>
        <taxon>Euteleostomi</taxon>
        <taxon>Actinopterygii</taxon>
        <taxon>Neopterygii</taxon>
        <taxon>Teleostei</taxon>
        <taxon>Neoteleostei</taxon>
        <taxon>Acanthomorphata</taxon>
        <taxon>Eupercaria</taxon>
        <taxon>Perciformes</taxon>
        <taxon>Cottioidei</taxon>
        <taxon>Cottales</taxon>
        <taxon>Liparidae</taxon>
        <taxon>Liparis</taxon>
    </lineage>
</organism>
<protein>
    <submittedName>
        <fullName evidence="2">Uncharacterized protein</fullName>
    </submittedName>
</protein>
<keyword evidence="3" id="KW-1185">Reference proteome</keyword>
<comment type="caution">
    <text evidence="2">The sequence shown here is derived from an EMBL/GenBank/DDBJ whole genome shotgun (WGS) entry which is preliminary data.</text>
</comment>
<name>A0A4Z2HVD7_9TELE</name>
<dbReference type="EMBL" id="SRLO01000183">
    <property type="protein sequence ID" value="TNN68872.1"/>
    <property type="molecule type" value="Genomic_DNA"/>
</dbReference>
<accession>A0A4Z2HVD7</accession>
<dbReference type="Proteomes" id="UP000314294">
    <property type="component" value="Unassembled WGS sequence"/>
</dbReference>
<reference evidence="2 3" key="1">
    <citation type="submission" date="2019-03" db="EMBL/GenBank/DDBJ databases">
        <title>First draft genome of Liparis tanakae, snailfish: a comprehensive survey of snailfish specific genes.</title>
        <authorList>
            <person name="Kim W."/>
            <person name="Song I."/>
            <person name="Jeong J.-H."/>
            <person name="Kim D."/>
            <person name="Kim S."/>
            <person name="Ryu S."/>
            <person name="Song J.Y."/>
            <person name="Lee S.K."/>
        </authorList>
    </citation>
    <scope>NUCLEOTIDE SEQUENCE [LARGE SCALE GENOMIC DNA]</scope>
    <source>
        <tissue evidence="2">Muscle</tissue>
    </source>
</reference>
<dbReference type="AlphaFoldDB" id="A0A4Z2HVD7"/>
<feature type="compositionally biased region" description="Basic and acidic residues" evidence="1">
    <location>
        <begin position="1"/>
        <end position="56"/>
    </location>
</feature>
<evidence type="ECO:0000313" key="3">
    <source>
        <dbReference type="Proteomes" id="UP000314294"/>
    </source>
</evidence>
<evidence type="ECO:0000256" key="1">
    <source>
        <dbReference type="SAM" id="MobiDB-lite"/>
    </source>
</evidence>
<evidence type="ECO:0000313" key="2">
    <source>
        <dbReference type="EMBL" id="TNN68872.1"/>
    </source>
</evidence>
<gene>
    <name evidence="2" type="ORF">EYF80_020907</name>
</gene>